<evidence type="ECO:0000313" key="2">
    <source>
        <dbReference type="Proteomes" id="UP001235712"/>
    </source>
</evidence>
<accession>A0ABT9PBR3</accession>
<dbReference type="InterPro" id="IPR031036">
    <property type="entry name" value="Pren_cyc_PirE"/>
</dbReference>
<evidence type="ECO:0000313" key="1">
    <source>
        <dbReference type="EMBL" id="MDP9830118.1"/>
    </source>
</evidence>
<comment type="caution">
    <text evidence="1">The sequence shown here is derived from an EMBL/GenBank/DDBJ whole genome shotgun (WGS) entry which is preliminary data.</text>
</comment>
<dbReference type="RefSeq" id="WP_307248989.1">
    <property type="nucleotide sequence ID" value="NZ_JAUSQZ010000001.1"/>
</dbReference>
<dbReference type="Proteomes" id="UP001235712">
    <property type="component" value="Unassembled WGS sequence"/>
</dbReference>
<sequence length="50" mass="5062">MSTHTNAGLAPQLVAPVTRRVAGTASAEGGASLSMFFPAPFPPFAGDDDE</sequence>
<name>A0ABT9PBR3_9ACTN</name>
<dbReference type="Pfam" id="PF19158">
    <property type="entry name" value="DUF5840"/>
    <property type="match status" value="1"/>
</dbReference>
<dbReference type="EMBL" id="JAUSQZ010000001">
    <property type="protein sequence ID" value="MDP9830118.1"/>
    <property type="molecule type" value="Genomic_DNA"/>
</dbReference>
<protein>
    <submittedName>
        <fullName evidence="1">Uncharacterized protein</fullName>
    </submittedName>
</protein>
<proteinExistence type="predicted"/>
<reference evidence="1 2" key="1">
    <citation type="submission" date="2023-07" db="EMBL/GenBank/DDBJ databases">
        <title>Sequencing the genomes of 1000 actinobacteria strains.</title>
        <authorList>
            <person name="Klenk H.-P."/>
        </authorList>
    </citation>
    <scope>NUCLEOTIDE SEQUENCE [LARGE SCALE GENOMIC DNA]</scope>
    <source>
        <strain evidence="1 2">DSM 44388</strain>
    </source>
</reference>
<organism evidence="1 2">
    <name type="scientific">Kineosporia succinea</name>
    <dbReference type="NCBI Taxonomy" id="84632"/>
    <lineage>
        <taxon>Bacteria</taxon>
        <taxon>Bacillati</taxon>
        <taxon>Actinomycetota</taxon>
        <taxon>Actinomycetes</taxon>
        <taxon>Kineosporiales</taxon>
        <taxon>Kineosporiaceae</taxon>
        <taxon>Kineosporia</taxon>
    </lineage>
</organism>
<gene>
    <name evidence="1" type="ORF">J2S57_005867</name>
</gene>
<keyword evidence="2" id="KW-1185">Reference proteome</keyword>